<dbReference type="PANTHER" id="PTHR34708">
    <property type="entry name" value="OS07G0440000 PROTEIN"/>
    <property type="match status" value="1"/>
</dbReference>
<evidence type="ECO:0000313" key="2">
    <source>
        <dbReference type="Proteomes" id="UP001472677"/>
    </source>
</evidence>
<name>A0ABR2BSM3_9ROSI</name>
<dbReference type="EMBL" id="JBBPBM010000088">
    <property type="protein sequence ID" value="KAK8510153.1"/>
    <property type="molecule type" value="Genomic_DNA"/>
</dbReference>
<dbReference type="Proteomes" id="UP001472677">
    <property type="component" value="Unassembled WGS sequence"/>
</dbReference>
<gene>
    <name evidence="1" type="ORF">V6N12_008028</name>
</gene>
<comment type="caution">
    <text evidence="1">The sequence shown here is derived from an EMBL/GenBank/DDBJ whole genome shotgun (WGS) entry which is preliminary data.</text>
</comment>
<sequence>MKYYGWKWKEVQSLGGCALFTSDTISFSVVVSNFPRCRSNCIYYTDADLRRSCSSHFVVYDMETRSLTPVYKANDALLGELETQPPIWFVPSFKLK</sequence>
<keyword evidence="2" id="KW-1185">Reference proteome</keyword>
<organism evidence="1 2">
    <name type="scientific">Hibiscus sabdariffa</name>
    <name type="common">roselle</name>
    <dbReference type="NCBI Taxonomy" id="183260"/>
    <lineage>
        <taxon>Eukaryota</taxon>
        <taxon>Viridiplantae</taxon>
        <taxon>Streptophyta</taxon>
        <taxon>Embryophyta</taxon>
        <taxon>Tracheophyta</taxon>
        <taxon>Spermatophyta</taxon>
        <taxon>Magnoliopsida</taxon>
        <taxon>eudicotyledons</taxon>
        <taxon>Gunneridae</taxon>
        <taxon>Pentapetalae</taxon>
        <taxon>rosids</taxon>
        <taxon>malvids</taxon>
        <taxon>Malvales</taxon>
        <taxon>Malvaceae</taxon>
        <taxon>Malvoideae</taxon>
        <taxon>Hibiscus</taxon>
    </lineage>
</organism>
<dbReference type="PANTHER" id="PTHR34708:SF1">
    <property type="entry name" value="OS08G0126400 PROTEIN"/>
    <property type="match status" value="1"/>
</dbReference>
<evidence type="ECO:0000313" key="1">
    <source>
        <dbReference type="EMBL" id="KAK8510153.1"/>
    </source>
</evidence>
<dbReference type="InterPro" id="IPR005174">
    <property type="entry name" value="KIB1-4_b-propeller"/>
</dbReference>
<protein>
    <submittedName>
        <fullName evidence="1">Uncharacterized protein</fullName>
    </submittedName>
</protein>
<dbReference type="Pfam" id="PF03478">
    <property type="entry name" value="Beta-prop_KIB1-4"/>
    <property type="match status" value="1"/>
</dbReference>
<accession>A0ABR2BSM3</accession>
<proteinExistence type="predicted"/>
<reference evidence="1 2" key="1">
    <citation type="journal article" date="2024" name="G3 (Bethesda)">
        <title>Genome assembly of Hibiscus sabdariffa L. provides insights into metabolisms of medicinal natural products.</title>
        <authorList>
            <person name="Kim T."/>
        </authorList>
    </citation>
    <scope>NUCLEOTIDE SEQUENCE [LARGE SCALE GENOMIC DNA]</scope>
    <source>
        <strain evidence="1">TK-2024</strain>
        <tissue evidence="1">Old leaves</tissue>
    </source>
</reference>